<dbReference type="EMBL" id="JBBNGS010000002">
    <property type="protein sequence ID" value="MEQ2637031.1"/>
    <property type="molecule type" value="Genomic_DNA"/>
</dbReference>
<name>A0ABV1IEK9_9ACTN</name>
<reference evidence="1 2" key="1">
    <citation type="submission" date="2024-04" db="EMBL/GenBank/DDBJ databases">
        <title>Human intestinal bacterial collection.</title>
        <authorList>
            <person name="Pauvert C."/>
            <person name="Hitch T.C.A."/>
            <person name="Clavel T."/>
        </authorList>
    </citation>
    <scope>NUCLEOTIDE SEQUENCE [LARGE SCALE GENOMIC DNA]</scope>
    <source>
        <strain evidence="1 2">CLA-AA-H197</strain>
    </source>
</reference>
<organism evidence="1 2">
    <name type="scientific">Paratractidigestivibacter faecalis</name>
    <dbReference type="NCBI Taxonomy" id="2292441"/>
    <lineage>
        <taxon>Bacteria</taxon>
        <taxon>Bacillati</taxon>
        <taxon>Actinomycetota</taxon>
        <taxon>Coriobacteriia</taxon>
        <taxon>Coriobacteriales</taxon>
        <taxon>Atopobiaceae</taxon>
        <taxon>Paratractidigestivibacter</taxon>
    </lineage>
</organism>
<sequence length="118" mass="12714">MPGNAQRRDAAKELRRAAMGAYRHVDALDIIAGAVGVNISGMCTHEAEETVYAVLAGLIDRPTCEDVSDFDREAFKCSRCGHRVLSLGGDSCDAVVVSPDGLISEYYYCPNCGKEVIE</sequence>
<dbReference type="RefSeq" id="WP_349181395.1">
    <property type="nucleotide sequence ID" value="NZ_JBBNGS010000002.1"/>
</dbReference>
<accession>A0ABV1IEK9</accession>
<comment type="caution">
    <text evidence="1">The sequence shown here is derived from an EMBL/GenBank/DDBJ whole genome shotgun (WGS) entry which is preliminary data.</text>
</comment>
<protein>
    <submittedName>
        <fullName evidence="1">Uncharacterized protein</fullName>
    </submittedName>
</protein>
<gene>
    <name evidence="1" type="ORF">AAAT05_01510</name>
</gene>
<evidence type="ECO:0000313" key="2">
    <source>
        <dbReference type="Proteomes" id="UP001478817"/>
    </source>
</evidence>
<proteinExistence type="predicted"/>
<keyword evidence="2" id="KW-1185">Reference proteome</keyword>
<evidence type="ECO:0000313" key="1">
    <source>
        <dbReference type="EMBL" id="MEQ2637031.1"/>
    </source>
</evidence>
<dbReference type="Proteomes" id="UP001478817">
    <property type="component" value="Unassembled WGS sequence"/>
</dbReference>